<dbReference type="InterPro" id="IPR008268">
    <property type="entry name" value="Peptidase_S16_AS"/>
</dbReference>
<evidence type="ECO:0000256" key="16">
    <source>
        <dbReference type="SAM" id="MobiDB-lite"/>
    </source>
</evidence>
<feature type="domain" description="Lon N-terminal" evidence="18">
    <location>
        <begin position="17"/>
        <end position="210"/>
    </location>
</feature>
<dbReference type="KEGG" id="scc:Spico_0390"/>
<proteinExistence type="evidence at transcript level"/>
<evidence type="ECO:0000256" key="14">
    <source>
        <dbReference type="PROSITE-ProRule" id="PRU01122"/>
    </source>
</evidence>
<dbReference type="InterPro" id="IPR014721">
    <property type="entry name" value="Ribsml_uS5_D2-typ_fold_subgr"/>
</dbReference>
<dbReference type="InterPro" id="IPR003593">
    <property type="entry name" value="AAA+_ATPase"/>
</dbReference>
<dbReference type="Gene3D" id="1.10.8.60">
    <property type="match status" value="1"/>
</dbReference>
<evidence type="ECO:0000256" key="6">
    <source>
        <dbReference type="ARBA" id="ARBA00022825"/>
    </source>
</evidence>
<dbReference type="InterPro" id="IPR003959">
    <property type="entry name" value="ATPase_AAA_core"/>
</dbReference>
<dbReference type="Gene3D" id="3.40.50.300">
    <property type="entry name" value="P-loop containing nucleotide triphosphate hydrolases"/>
    <property type="match status" value="1"/>
</dbReference>
<feature type="active site" evidence="10 12">
    <location>
        <position position="741"/>
    </location>
</feature>
<dbReference type="CDD" id="cd19500">
    <property type="entry name" value="RecA-like_Lon"/>
    <property type="match status" value="1"/>
</dbReference>
<dbReference type="GO" id="GO:0043565">
    <property type="term" value="F:sequence-specific DNA binding"/>
    <property type="evidence" value="ECO:0007669"/>
    <property type="project" value="UniProtKB-UniRule"/>
</dbReference>
<evidence type="ECO:0000259" key="18">
    <source>
        <dbReference type="PROSITE" id="PS51787"/>
    </source>
</evidence>
<evidence type="ECO:0000256" key="7">
    <source>
        <dbReference type="ARBA" id="ARBA00022840"/>
    </source>
</evidence>
<dbReference type="GO" id="GO:0034605">
    <property type="term" value="P:cellular response to heat"/>
    <property type="evidence" value="ECO:0007669"/>
    <property type="project" value="UniProtKB-UniRule"/>
</dbReference>
<dbReference type="OrthoDB" id="9803599at2"/>
<organism evidence="19 20">
    <name type="scientific">Parasphaerochaeta coccoides (strain ATCC BAA-1237 / DSM 17374 / SPN1)</name>
    <name type="common">Sphaerochaeta coccoides</name>
    <dbReference type="NCBI Taxonomy" id="760011"/>
    <lineage>
        <taxon>Bacteria</taxon>
        <taxon>Pseudomonadati</taxon>
        <taxon>Spirochaetota</taxon>
        <taxon>Spirochaetia</taxon>
        <taxon>Spirochaetales</taxon>
        <taxon>Sphaerochaetaceae</taxon>
        <taxon>Parasphaerochaeta</taxon>
    </lineage>
</organism>
<gene>
    <name evidence="10" type="primary">lon</name>
    <name evidence="19" type="ordered locus">Spico_0390</name>
</gene>
<dbReference type="GO" id="GO:0004176">
    <property type="term" value="F:ATP-dependent peptidase activity"/>
    <property type="evidence" value="ECO:0007669"/>
    <property type="project" value="UniProtKB-UniRule"/>
</dbReference>
<dbReference type="Gene3D" id="1.20.58.1480">
    <property type="match status" value="1"/>
</dbReference>
<dbReference type="Gene3D" id="3.30.230.10">
    <property type="match status" value="1"/>
</dbReference>
<dbReference type="PROSITE" id="PS51786">
    <property type="entry name" value="LON_PROTEOLYTIC"/>
    <property type="match status" value="1"/>
</dbReference>
<evidence type="ECO:0000259" key="17">
    <source>
        <dbReference type="PROSITE" id="PS51786"/>
    </source>
</evidence>
<dbReference type="Pfam" id="PF02190">
    <property type="entry name" value="LON_substr_bdg"/>
    <property type="match status" value="1"/>
</dbReference>
<dbReference type="Pfam" id="PF05362">
    <property type="entry name" value="Lon_C"/>
    <property type="match status" value="1"/>
</dbReference>
<dbReference type="InterPro" id="IPR027417">
    <property type="entry name" value="P-loop_NTPase"/>
</dbReference>
<feature type="domain" description="Lon proteolytic" evidence="17">
    <location>
        <begin position="654"/>
        <end position="835"/>
    </location>
</feature>
<dbReference type="NCBIfam" id="TIGR00763">
    <property type="entry name" value="lon"/>
    <property type="match status" value="1"/>
</dbReference>
<dbReference type="InterPro" id="IPR046336">
    <property type="entry name" value="Lon_prtase_N_sf"/>
</dbReference>
<dbReference type="InterPro" id="IPR027065">
    <property type="entry name" value="Lon_Prtase"/>
</dbReference>
<keyword evidence="4 10" id="KW-0547">Nucleotide-binding</keyword>
<dbReference type="InterPro" id="IPR004815">
    <property type="entry name" value="Lon_bac/euk-typ"/>
</dbReference>
<keyword evidence="3 10" id="KW-0645">Protease</keyword>
<evidence type="ECO:0000256" key="9">
    <source>
        <dbReference type="ARBA" id="ARBA00050665"/>
    </source>
</evidence>
<keyword evidence="8 10" id="KW-0346">Stress response</keyword>
<feature type="compositionally biased region" description="Basic and acidic residues" evidence="16">
    <location>
        <begin position="576"/>
        <end position="591"/>
    </location>
</feature>
<evidence type="ECO:0000256" key="3">
    <source>
        <dbReference type="ARBA" id="ARBA00022670"/>
    </source>
</evidence>
<dbReference type="HOGENOM" id="CLU_004109_4_3_12"/>
<feature type="binding site" evidence="10 13">
    <location>
        <begin position="363"/>
        <end position="370"/>
    </location>
    <ligand>
        <name>ATP</name>
        <dbReference type="ChEBI" id="CHEBI:30616"/>
    </ligand>
</feature>
<comment type="induction">
    <text evidence="10">By heat shock.</text>
</comment>
<evidence type="ECO:0000256" key="11">
    <source>
        <dbReference type="PIRNR" id="PIRNR001174"/>
    </source>
</evidence>
<dbReference type="Gene3D" id="1.20.5.5270">
    <property type="match status" value="1"/>
</dbReference>
<dbReference type="SMART" id="SM00382">
    <property type="entry name" value="AAA"/>
    <property type="match status" value="1"/>
</dbReference>
<dbReference type="GO" id="GO:0005737">
    <property type="term" value="C:cytoplasm"/>
    <property type="evidence" value="ECO:0007669"/>
    <property type="project" value="UniProtKB-SubCell"/>
</dbReference>
<evidence type="ECO:0000256" key="15">
    <source>
        <dbReference type="RuleBase" id="RU000591"/>
    </source>
</evidence>
<dbReference type="Pfam" id="PF00004">
    <property type="entry name" value="AAA"/>
    <property type="match status" value="1"/>
</dbReference>
<dbReference type="AlphaFoldDB" id="F4GHT1"/>
<dbReference type="STRING" id="760011.Spico_0390"/>
<dbReference type="PIRSF" id="PIRSF001174">
    <property type="entry name" value="Lon_proteas"/>
    <property type="match status" value="1"/>
</dbReference>
<dbReference type="PROSITE" id="PS51787">
    <property type="entry name" value="LON_N"/>
    <property type="match status" value="1"/>
</dbReference>
<evidence type="ECO:0000256" key="8">
    <source>
        <dbReference type="ARBA" id="ARBA00023016"/>
    </source>
</evidence>
<evidence type="ECO:0000256" key="10">
    <source>
        <dbReference type="HAMAP-Rule" id="MF_01973"/>
    </source>
</evidence>
<dbReference type="InterPro" id="IPR008269">
    <property type="entry name" value="Lon_proteolytic"/>
</dbReference>
<dbReference type="RefSeq" id="WP_013739015.1">
    <property type="nucleotide sequence ID" value="NC_015436.1"/>
</dbReference>
<evidence type="ECO:0000256" key="1">
    <source>
        <dbReference type="ARBA" id="ARBA00004496"/>
    </source>
</evidence>
<feature type="compositionally biased region" description="Polar residues" evidence="16">
    <location>
        <begin position="592"/>
        <end position="608"/>
    </location>
</feature>
<evidence type="ECO:0000313" key="20">
    <source>
        <dbReference type="Proteomes" id="UP000007939"/>
    </source>
</evidence>
<comment type="function">
    <text evidence="10">ATP-dependent serine protease that mediates the selective degradation of mutant and abnormal proteins as well as certain short-lived regulatory proteins. Required for cellular homeostasis and for survival from DNA damage and developmental changes induced by stress. Degrades polypeptides processively to yield small peptide fragments that are 5 to 10 amino acids long. Binds to DNA in a double-stranded, site-specific manner.</text>
</comment>
<dbReference type="InterPro" id="IPR020568">
    <property type="entry name" value="Ribosomal_Su5_D2-typ_SF"/>
</dbReference>
<comment type="similarity">
    <text evidence="10 11 14 15">Belongs to the peptidase S16 family.</text>
</comment>
<dbReference type="SMART" id="SM00464">
    <property type="entry name" value="LON"/>
    <property type="match status" value="1"/>
</dbReference>
<dbReference type="InterPro" id="IPR003111">
    <property type="entry name" value="Lon_prtase_N"/>
</dbReference>
<sequence length="883" mass="99441">MSDKELLPIEQMLPNNLFILPLTGNPVFPGLFTPLVISDANDVAIVNQAVNHGGNLGLLLVKSPEEDEYSPANLHTVGTVVKIIKKIKLPDGGINIFVSTLKRFVVKQFYPSGSYLVAEVEYQDDIEDKPEELRAWTRQLITEMKDLSRNNQLFSEEMRLNMVNIDHPGKLADFLTSILNIDRILQQNILETLNVRERIEKVLLVIKKEQKIAAMQQKIQNRVNQKIEKNQREYFLREELKNIQMELGITTDPRMEALRKIREKIAKLKMSPEIKESVESEFDRLQSLDSNSPDYAITRTYLEIIADLPWNEPKPDNISIENARKILEKDHYGMKDVKERILEYLAVRKLKNDPKGSIICLVGPPGVGKTSVAYSIARALKKKFFRFSVGGMRDEAEIKGHRRTYIGAMPGKIIQGLKQVKTRNPLFLIDEIDKMGVSFQGDPASALLEVLDPEQNTSFRDNYLDLPFDLSDILFVVTCNTLDTIPRPLLDRMEVIPLSGYTSEEKLAIGKKYLVPKSLKKHGLTQKDVKFPSSILRAIADEYAREAGVRNYEKQLDKINRKVAFELVSNPDWERTRVRHEDAQSTPERSEGVSQTSGDEEQSVQQENSQREPVLSENTSRTSDSIIQPITIDRQKLIEYLGQPIFREDELIAADRPGTSVGLAWTSMGGDTLLIESQNLPGKGELKLTGQLGSVMQESANIAYSWLKASSLRHGIDPSWYEKNSIHLHLPEGATPKDGPSAGITMTVALYSLVTGQVMAPHMAMTGELTLKGNVMPIGGLKEKILAARRNKIQTILFPKQNQRDLDKLDANIKTGITFHPVSDMEEVLALAFPHDKMPHLTEMEIKARIEGSEKKRAEEADKNSLKMSIAIAKAVTEALGRS</sequence>
<keyword evidence="2 10" id="KW-0963">Cytoplasm</keyword>
<dbReference type="GO" id="GO:0004252">
    <property type="term" value="F:serine-type endopeptidase activity"/>
    <property type="evidence" value="ECO:0007669"/>
    <property type="project" value="UniProtKB-UniRule"/>
</dbReference>
<dbReference type="InterPro" id="IPR015947">
    <property type="entry name" value="PUA-like_sf"/>
</dbReference>
<keyword evidence="7 10" id="KW-0067">ATP-binding</keyword>
<dbReference type="eggNOG" id="COG0466">
    <property type="taxonomic scope" value="Bacteria"/>
</dbReference>
<dbReference type="InterPro" id="IPR027543">
    <property type="entry name" value="Lon_bac"/>
</dbReference>
<keyword evidence="6 10" id="KW-0720">Serine protease</keyword>
<comment type="subcellular location">
    <subcellularLocation>
        <location evidence="1 10 11">Cytoplasm</location>
    </subcellularLocation>
</comment>
<name>F4GHT1_PARC1</name>
<dbReference type="Gene3D" id="2.30.130.40">
    <property type="entry name" value="LON domain-like"/>
    <property type="match status" value="1"/>
</dbReference>
<feature type="active site" evidence="10 12">
    <location>
        <position position="784"/>
    </location>
</feature>
<comment type="subunit">
    <text evidence="10 11">Homohexamer. Organized in a ring with a central cavity.</text>
</comment>
<dbReference type="HAMAP" id="MF_01973">
    <property type="entry name" value="lon_bact"/>
    <property type="match status" value="1"/>
</dbReference>
<dbReference type="GO" id="GO:0016887">
    <property type="term" value="F:ATP hydrolysis activity"/>
    <property type="evidence" value="ECO:0007669"/>
    <property type="project" value="UniProtKB-UniRule"/>
</dbReference>
<dbReference type="Pfam" id="PF22667">
    <property type="entry name" value="Lon_lid"/>
    <property type="match status" value="1"/>
</dbReference>
<dbReference type="PRINTS" id="PR00830">
    <property type="entry name" value="ENDOLAPTASE"/>
</dbReference>
<evidence type="ECO:0000313" key="19">
    <source>
        <dbReference type="EMBL" id="AEC01619.1"/>
    </source>
</evidence>
<dbReference type="InterPro" id="IPR054594">
    <property type="entry name" value="Lon_lid"/>
</dbReference>
<evidence type="ECO:0000256" key="4">
    <source>
        <dbReference type="ARBA" id="ARBA00022741"/>
    </source>
</evidence>
<evidence type="ECO:0000256" key="2">
    <source>
        <dbReference type="ARBA" id="ARBA00022490"/>
    </source>
</evidence>
<dbReference type="FunFam" id="3.40.50.300:FF:000021">
    <property type="entry name" value="Lon protease homolog"/>
    <property type="match status" value="1"/>
</dbReference>
<dbReference type="SUPFAM" id="SSF88697">
    <property type="entry name" value="PUA domain-like"/>
    <property type="match status" value="1"/>
</dbReference>
<feature type="region of interest" description="Disordered" evidence="16">
    <location>
        <begin position="576"/>
        <end position="622"/>
    </location>
</feature>
<dbReference type="SUPFAM" id="SSF52540">
    <property type="entry name" value="P-loop containing nucleoside triphosphate hydrolases"/>
    <property type="match status" value="1"/>
</dbReference>
<dbReference type="FunFam" id="1.20.5.5270:FF:000002">
    <property type="entry name" value="Lon protease homolog"/>
    <property type="match status" value="1"/>
</dbReference>
<keyword evidence="20" id="KW-1185">Reference proteome</keyword>
<dbReference type="PANTHER" id="PTHR43718">
    <property type="entry name" value="LON PROTEASE"/>
    <property type="match status" value="1"/>
</dbReference>
<dbReference type="PROSITE" id="PS01046">
    <property type="entry name" value="LON_SER"/>
    <property type="match status" value="1"/>
</dbReference>
<dbReference type="GO" id="GO:0006515">
    <property type="term" value="P:protein quality control for misfolded or incompletely synthesized proteins"/>
    <property type="evidence" value="ECO:0007669"/>
    <property type="project" value="UniProtKB-UniRule"/>
</dbReference>
<reference evidence="20" key="1">
    <citation type="submission" date="2011-04" db="EMBL/GenBank/DDBJ databases">
        <title>The complete genome of Spirochaeta coccoides DSM 17374.</title>
        <authorList>
            <person name="Lucas S."/>
            <person name="Copeland A."/>
            <person name="Lapidus A."/>
            <person name="Bruce D."/>
            <person name="Goodwin L."/>
            <person name="Pitluck S."/>
            <person name="Peters L."/>
            <person name="Kyrpides N."/>
            <person name="Mavromatis K."/>
            <person name="Pagani I."/>
            <person name="Ivanova N."/>
            <person name="Ovchinnikova G."/>
            <person name="Lu M."/>
            <person name="Detter J.C."/>
            <person name="Tapia R."/>
            <person name="Han C."/>
            <person name="Land M."/>
            <person name="Hauser L."/>
            <person name="Markowitz V."/>
            <person name="Cheng J.-F."/>
            <person name="Hugenholtz P."/>
            <person name="Woyke T."/>
            <person name="Wu D."/>
            <person name="Spring S."/>
            <person name="Schroeder M."/>
            <person name="Brambilla E."/>
            <person name="Klenk H.-P."/>
            <person name="Eisen J.A."/>
        </authorList>
    </citation>
    <scope>NUCLEOTIDE SEQUENCE [LARGE SCALE GENOMIC DNA]</scope>
    <source>
        <strain evidence="20">ATCC BAA-1237 / DSM 17374 / SPN1</strain>
    </source>
</reference>
<dbReference type="EMBL" id="CP002659">
    <property type="protein sequence ID" value="AEC01619.1"/>
    <property type="molecule type" value="Genomic_DNA"/>
</dbReference>
<evidence type="ECO:0000256" key="5">
    <source>
        <dbReference type="ARBA" id="ARBA00022801"/>
    </source>
</evidence>
<dbReference type="Proteomes" id="UP000007939">
    <property type="component" value="Chromosome"/>
</dbReference>
<dbReference type="PANTHER" id="PTHR43718:SF2">
    <property type="entry name" value="LON PROTEASE HOMOLOG, MITOCHONDRIAL"/>
    <property type="match status" value="1"/>
</dbReference>
<protein>
    <recommendedName>
        <fullName evidence="10 11">Lon protease</fullName>
        <ecNumber evidence="10 11">3.4.21.53</ecNumber>
    </recommendedName>
    <alternativeName>
        <fullName evidence="10">ATP-dependent protease La</fullName>
    </alternativeName>
</protein>
<evidence type="ECO:0000256" key="13">
    <source>
        <dbReference type="PIRSR" id="PIRSR001174-2"/>
    </source>
</evidence>
<comment type="catalytic activity">
    <reaction evidence="9 10 11 14">
        <text>Hydrolysis of proteins in presence of ATP.</text>
        <dbReference type="EC" id="3.4.21.53"/>
    </reaction>
</comment>
<reference evidence="19 20" key="2">
    <citation type="journal article" date="2012" name="Stand. Genomic Sci.">
        <title>Complete genome sequence of the termite hindgut bacterium Spirochaeta coccoides type strain (SPN1(T)), reclassification in the genus Sphaerochaeta as Sphaerochaeta coccoides comb. nov. and emendations of the family Spirochaetaceae and the genus Sphaerochaeta.</title>
        <authorList>
            <person name="Abt B."/>
            <person name="Han C."/>
            <person name="Scheuner C."/>
            <person name="Lu M."/>
            <person name="Lapidus A."/>
            <person name="Nolan M."/>
            <person name="Lucas S."/>
            <person name="Hammon N."/>
            <person name="Deshpande S."/>
            <person name="Cheng J.F."/>
            <person name="Tapia R."/>
            <person name="Goodwin L.A."/>
            <person name="Pitluck S."/>
            <person name="Liolios K."/>
            <person name="Pagani I."/>
            <person name="Ivanova N."/>
            <person name="Mavromatis K."/>
            <person name="Mikhailova N."/>
            <person name="Huntemann M."/>
            <person name="Pati A."/>
            <person name="Chen A."/>
            <person name="Palaniappan K."/>
            <person name="Land M."/>
            <person name="Hauser L."/>
            <person name="Brambilla E.M."/>
            <person name="Rohde M."/>
            <person name="Spring S."/>
            <person name="Gronow S."/>
            <person name="Goker M."/>
            <person name="Woyke T."/>
            <person name="Bristow J."/>
            <person name="Eisen J.A."/>
            <person name="Markowitz V."/>
            <person name="Hugenholtz P."/>
            <person name="Kyrpides N.C."/>
            <person name="Klenk H.P."/>
            <person name="Detter J.C."/>
        </authorList>
    </citation>
    <scope>NUCLEOTIDE SEQUENCE [LARGE SCALE GENOMIC DNA]</scope>
    <source>
        <strain evidence="20">ATCC BAA-1237 / DSM 17374 / SPN1</strain>
    </source>
</reference>
<dbReference type="GO" id="GO:0005524">
    <property type="term" value="F:ATP binding"/>
    <property type="evidence" value="ECO:0007669"/>
    <property type="project" value="UniProtKB-UniRule"/>
</dbReference>
<accession>F4GHT1</accession>
<evidence type="ECO:0000256" key="12">
    <source>
        <dbReference type="PIRSR" id="PIRSR001174-1"/>
    </source>
</evidence>
<dbReference type="EC" id="3.4.21.53" evidence="10 11"/>
<dbReference type="SUPFAM" id="SSF54211">
    <property type="entry name" value="Ribosomal protein S5 domain 2-like"/>
    <property type="match status" value="1"/>
</dbReference>
<keyword evidence="5 10" id="KW-0378">Hydrolase</keyword>